<proteinExistence type="predicted"/>
<dbReference type="Proteomes" id="UP000005365">
    <property type="component" value="Unassembled WGS sequence"/>
</dbReference>
<evidence type="ECO:0000313" key="2">
    <source>
        <dbReference type="Proteomes" id="UP000005365"/>
    </source>
</evidence>
<name>C6M893_NEISI</name>
<gene>
    <name evidence="1" type="ORF">NEISICOT_02761</name>
</gene>
<reference evidence="1" key="1">
    <citation type="submission" date="2009-07" db="EMBL/GenBank/DDBJ databases">
        <authorList>
            <person name="Weinstock G."/>
            <person name="Sodergren E."/>
            <person name="Clifton S."/>
            <person name="Fulton L."/>
            <person name="Fulton B."/>
            <person name="Courtney L."/>
            <person name="Fronick C."/>
            <person name="Harrison M."/>
            <person name="Strong C."/>
            <person name="Farmer C."/>
            <person name="Delahaunty K."/>
            <person name="Markovic C."/>
            <person name="Hall O."/>
            <person name="Minx P."/>
            <person name="Tomlinson C."/>
            <person name="Mitreva M."/>
            <person name="Nelson J."/>
            <person name="Hou S."/>
            <person name="Wollam A."/>
            <person name="Pepin K.H."/>
            <person name="Johnson M."/>
            <person name="Bhonagiri V."/>
            <person name="Nash W.E."/>
            <person name="Warren W."/>
            <person name="Chinwalla A."/>
            <person name="Mardis E.R."/>
            <person name="Wilson R.K."/>
        </authorList>
    </citation>
    <scope>NUCLEOTIDE SEQUENCE [LARGE SCALE GENOMIC DNA]</scope>
    <source>
        <strain evidence="1">ATCC 29256</strain>
    </source>
</reference>
<comment type="caution">
    <text evidence="1">The sequence shown here is derived from an EMBL/GenBank/DDBJ whole genome shotgun (WGS) entry which is preliminary data.</text>
</comment>
<protein>
    <submittedName>
        <fullName evidence="1">Uncharacterized protein</fullName>
    </submittedName>
</protein>
<dbReference type="eggNOG" id="ENOG5032UB9">
    <property type="taxonomic scope" value="Bacteria"/>
</dbReference>
<keyword evidence="2" id="KW-1185">Reference proteome</keyword>
<sequence>MANMNADELALCETFPATLRHEAETLILRQPYRSRLSVIQGETVVSDGQTIRLIRRQYAAFHAKGDEVRQLMAHCLNTRHHDGHVRERHFKPLLAAGQPAFVLPFAAQLLGEYVLPIQFDVAVFFQHNVAALARFFADNPLYWQKQKNRIRSYWHCYHSSRYPDWQSYPVRLLAEEIDKEIARIVFRRPLTPNVV</sequence>
<accession>C6M893</accession>
<evidence type="ECO:0000313" key="1">
    <source>
        <dbReference type="EMBL" id="EET43537.1"/>
    </source>
</evidence>
<dbReference type="EMBL" id="ACKO02000019">
    <property type="protein sequence ID" value="EET43537.1"/>
    <property type="molecule type" value="Genomic_DNA"/>
</dbReference>
<dbReference type="AlphaFoldDB" id="C6M893"/>
<organism evidence="1 2">
    <name type="scientific">Neisseria sicca ATCC 29256</name>
    <dbReference type="NCBI Taxonomy" id="547045"/>
    <lineage>
        <taxon>Bacteria</taxon>
        <taxon>Pseudomonadati</taxon>
        <taxon>Pseudomonadota</taxon>
        <taxon>Betaproteobacteria</taxon>
        <taxon>Neisseriales</taxon>
        <taxon>Neisseriaceae</taxon>
        <taxon>Neisseria</taxon>
    </lineage>
</organism>